<evidence type="ECO:0000259" key="2">
    <source>
        <dbReference type="Pfam" id="PF13439"/>
    </source>
</evidence>
<gene>
    <name evidence="3" type="ORF">AM380_05600</name>
</gene>
<accession>A0AAU8ZJ40</accession>
<dbReference type="InterPro" id="IPR028098">
    <property type="entry name" value="Glyco_trans_4-like_N"/>
</dbReference>
<dbReference type="CDD" id="cd03794">
    <property type="entry name" value="GT4_WbuB-like"/>
    <property type="match status" value="1"/>
</dbReference>
<name>A0AAU8ZJ40_MORMO</name>
<dbReference type="Gene3D" id="3.40.50.2000">
    <property type="entry name" value="Glycogen Phosphorylase B"/>
    <property type="match status" value="2"/>
</dbReference>
<evidence type="ECO:0000313" key="4">
    <source>
        <dbReference type="Proteomes" id="UP000244682"/>
    </source>
</evidence>
<dbReference type="PANTHER" id="PTHR45947:SF3">
    <property type="entry name" value="SULFOQUINOVOSYL TRANSFERASE SQD2"/>
    <property type="match status" value="1"/>
</dbReference>
<protein>
    <submittedName>
        <fullName evidence="3">Glycosyltransferase WbuB</fullName>
    </submittedName>
</protein>
<dbReference type="SUPFAM" id="SSF53756">
    <property type="entry name" value="UDP-Glycosyltransferase/glycogen phosphorylase"/>
    <property type="match status" value="1"/>
</dbReference>
<evidence type="ECO:0000259" key="1">
    <source>
        <dbReference type="Pfam" id="PF00534"/>
    </source>
</evidence>
<feature type="domain" description="Glycosyltransferase subfamily 4-like N-terminal" evidence="2">
    <location>
        <begin position="25"/>
        <end position="190"/>
    </location>
</feature>
<dbReference type="Proteomes" id="UP000244682">
    <property type="component" value="Chromosome"/>
</dbReference>
<dbReference type="AlphaFoldDB" id="A0AAU8ZJ40"/>
<dbReference type="RefSeq" id="WP_004240817.1">
    <property type="nucleotide sequence ID" value="NZ_CAXOJW010000010.1"/>
</dbReference>
<dbReference type="InterPro" id="IPR050194">
    <property type="entry name" value="Glycosyltransferase_grp1"/>
</dbReference>
<reference evidence="3 4" key="1">
    <citation type="submission" date="2018-04" db="EMBL/GenBank/DDBJ databases">
        <title>Whole genome sequencing of Morganella morganii AR_0133.</title>
        <authorList>
            <person name="Conlan S."/>
            <person name="Thomas P.J."/>
            <person name="Mullikin J."/>
            <person name="Frank K.M."/>
            <person name="Segre J.A."/>
        </authorList>
    </citation>
    <scope>NUCLEOTIDE SEQUENCE [LARGE SCALE GENOMIC DNA]</scope>
    <source>
        <strain evidence="3 4">AR_0133</strain>
    </source>
</reference>
<dbReference type="PANTHER" id="PTHR45947">
    <property type="entry name" value="SULFOQUINOVOSYL TRANSFERASE SQD2"/>
    <property type="match status" value="1"/>
</dbReference>
<sequence>MKIWLIMSGEPLPLFGERPHRIGILAEKLASKGHDVTWWTTTFDHQHKKYLYNKNTSIHITPSYKINFVHGSIPYKKNISITRLINHYQVSKAFKKNTNEEQRPDIILCAYPTIDLAYEAVRYANKNNIPIVIDVRDLWPDIFIDPLPNSLKKIGELALSLYIKKANYIFNHCTSIIAVSDSYLLWTQKYKLNSSESVLDKIFPLGYKKPDPIKNVIIENKFSYINFSPSINYVLFSGTFGQTYDLSTIIKSAAMLKDNKKVHFIFVGDGENTYKWKTEAHGLNNITFTGWVNNDELSYLLSKSDIGLMAYKINAPQSLPNKIFEYLAYGMPIVSSLDTDTKHLLFSKNIGITYTAGDPIDFKKKLLKILNDDNILSEMKKNAQILFNESYSSDNIYDNLVIYLEETHQFFGEKYDK</sequence>
<evidence type="ECO:0000313" key="3">
    <source>
        <dbReference type="EMBL" id="AWC93150.1"/>
    </source>
</evidence>
<proteinExistence type="predicted"/>
<feature type="domain" description="Glycosyl transferase family 1" evidence="1">
    <location>
        <begin position="231"/>
        <end position="384"/>
    </location>
</feature>
<dbReference type="EMBL" id="CP028956">
    <property type="protein sequence ID" value="AWC93150.1"/>
    <property type="molecule type" value="Genomic_DNA"/>
</dbReference>
<dbReference type="Pfam" id="PF13439">
    <property type="entry name" value="Glyco_transf_4"/>
    <property type="match status" value="1"/>
</dbReference>
<dbReference type="GO" id="GO:0016758">
    <property type="term" value="F:hexosyltransferase activity"/>
    <property type="evidence" value="ECO:0007669"/>
    <property type="project" value="TreeGrafter"/>
</dbReference>
<dbReference type="InterPro" id="IPR001296">
    <property type="entry name" value="Glyco_trans_1"/>
</dbReference>
<organism evidence="3 4">
    <name type="scientific">Morganella morganii</name>
    <name type="common">Proteus morganii</name>
    <dbReference type="NCBI Taxonomy" id="582"/>
    <lineage>
        <taxon>Bacteria</taxon>
        <taxon>Pseudomonadati</taxon>
        <taxon>Pseudomonadota</taxon>
        <taxon>Gammaproteobacteria</taxon>
        <taxon>Enterobacterales</taxon>
        <taxon>Morganellaceae</taxon>
        <taxon>Morganella</taxon>
    </lineage>
</organism>
<dbReference type="Pfam" id="PF00534">
    <property type="entry name" value="Glycos_transf_1"/>
    <property type="match status" value="1"/>
</dbReference>